<name>A0ABW0ET34_9PSEU</name>
<proteinExistence type="predicted"/>
<evidence type="ECO:0000313" key="3">
    <source>
        <dbReference type="Proteomes" id="UP001596157"/>
    </source>
</evidence>
<evidence type="ECO:0000256" key="1">
    <source>
        <dbReference type="SAM" id="MobiDB-lite"/>
    </source>
</evidence>
<comment type="caution">
    <text evidence="2">The sequence shown here is derived from an EMBL/GenBank/DDBJ whole genome shotgun (WGS) entry which is preliminary data.</text>
</comment>
<evidence type="ECO:0000313" key="2">
    <source>
        <dbReference type="EMBL" id="MFC5290472.1"/>
    </source>
</evidence>
<keyword evidence="3" id="KW-1185">Reference proteome</keyword>
<dbReference type="RefSeq" id="WP_378250364.1">
    <property type="nucleotide sequence ID" value="NZ_JBHSKF010000017.1"/>
</dbReference>
<gene>
    <name evidence="2" type="ORF">ACFPM7_25755</name>
</gene>
<feature type="region of interest" description="Disordered" evidence="1">
    <location>
        <begin position="124"/>
        <end position="153"/>
    </location>
</feature>
<accession>A0ABW0ET34</accession>
<sequence>MDSTQDLDYWLERLRERRWLLHFMENRDEIAAVLDWPDFWDVLILVSENHSLAYRTPRAPDLDAFAPTHVADCYAGPATWTIRWVMTLPPPGPFPPPLRPVPADFSIPRNLRRPTIIRPVRHRTPPERACFPHPQREISTYHPYQDGPRPSPA</sequence>
<dbReference type="Proteomes" id="UP001596157">
    <property type="component" value="Unassembled WGS sequence"/>
</dbReference>
<protein>
    <submittedName>
        <fullName evidence="2">Uncharacterized protein</fullName>
    </submittedName>
</protein>
<dbReference type="EMBL" id="JBHSKF010000017">
    <property type="protein sequence ID" value="MFC5290472.1"/>
    <property type="molecule type" value="Genomic_DNA"/>
</dbReference>
<reference evidence="3" key="1">
    <citation type="journal article" date="2019" name="Int. J. Syst. Evol. Microbiol.">
        <title>The Global Catalogue of Microorganisms (GCM) 10K type strain sequencing project: providing services to taxonomists for standard genome sequencing and annotation.</title>
        <authorList>
            <consortium name="The Broad Institute Genomics Platform"/>
            <consortium name="The Broad Institute Genome Sequencing Center for Infectious Disease"/>
            <person name="Wu L."/>
            <person name="Ma J."/>
        </authorList>
    </citation>
    <scope>NUCLEOTIDE SEQUENCE [LARGE SCALE GENOMIC DNA]</scope>
    <source>
        <strain evidence="3">CCUG 59778</strain>
    </source>
</reference>
<organism evidence="2 3">
    <name type="scientific">Actinokineospora guangxiensis</name>
    <dbReference type="NCBI Taxonomy" id="1490288"/>
    <lineage>
        <taxon>Bacteria</taxon>
        <taxon>Bacillati</taxon>
        <taxon>Actinomycetota</taxon>
        <taxon>Actinomycetes</taxon>
        <taxon>Pseudonocardiales</taxon>
        <taxon>Pseudonocardiaceae</taxon>
        <taxon>Actinokineospora</taxon>
    </lineage>
</organism>